<reference evidence="3" key="1">
    <citation type="journal article" date="2011" name="Nature">
        <title>Genome sequence and analysis of the tuber crop potato.</title>
        <authorList>
            <consortium name="The Potato Genome Sequencing Consortium"/>
        </authorList>
    </citation>
    <scope>NUCLEOTIDE SEQUENCE [LARGE SCALE GENOMIC DNA]</scope>
    <source>
        <strain evidence="3">cv. DM1-3 516 R44</strain>
    </source>
</reference>
<dbReference type="EnsemblPlants" id="PGSC0003DMT400042153">
    <property type="protein sequence ID" value="PGSC0003DMT400042153"/>
    <property type="gene ID" value="PGSC0003DMG400016352"/>
</dbReference>
<evidence type="ECO:0000313" key="2">
    <source>
        <dbReference type="EnsemblPlants" id="PGSC0003DMT400042153"/>
    </source>
</evidence>
<protein>
    <submittedName>
        <fullName evidence="2">Uncharacterized protein</fullName>
    </submittedName>
</protein>
<keyword evidence="1" id="KW-0472">Membrane</keyword>
<evidence type="ECO:0000256" key="1">
    <source>
        <dbReference type="SAM" id="Phobius"/>
    </source>
</evidence>
<proteinExistence type="predicted"/>
<organism evidence="2 3">
    <name type="scientific">Solanum tuberosum</name>
    <name type="common">Potato</name>
    <dbReference type="NCBI Taxonomy" id="4113"/>
    <lineage>
        <taxon>Eukaryota</taxon>
        <taxon>Viridiplantae</taxon>
        <taxon>Streptophyta</taxon>
        <taxon>Embryophyta</taxon>
        <taxon>Tracheophyta</taxon>
        <taxon>Spermatophyta</taxon>
        <taxon>Magnoliopsida</taxon>
        <taxon>eudicotyledons</taxon>
        <taxon>Gunneridae</taxon>
        <taxon>Pentapetalae</taxon>
        <taxon>asterids</taxon>
        <taxon>lamiids</taxon>
        <taxon>Solanales</taxon>
        <taxon>Solanaceae</taxon>
        <taxon>Solanoideae</taxon>
        <taxon>Solaneae</taxon>
        <taxon>Solanum</taxon>
    </lineage>
</organism>
<dbReference type="HOGENOM" id="CLU_3018086_0_0_1"/>
<dbReference type="AlphaFoldDB" id="M1BCK7"/>
<dbReference type="PaxDb" id="4113-PGSC0003DMT400042153"/>
<dbReference type="Proteomes" id="UP000011115">
    <property type="component" value="Unassembled WGS sequence"/>
</dbReference>
<dbReference type="Gramene" id="PGSC0003DMT400042153">
    <property type="protein sequence ID" value="PGSC0003DMT400042153"/>
    <property type="gene ID" value="PGSC0003DMG400016352"/>
</dbReference>
<keyword evidence="3" id="KW-1185">Reference proteome</keyword>
<accession>M1BCK7</accession>
<name>M1BCK7_SOLTU</name>
<evidence type="ECO:0000313" key="3">
    <source>
        <dbReference type="Proteomes" id="UP000011115"/>
    </source>
</evidence>
<keyword evidence="1" id="KW-0812">Transmembrane</keyword>
<keyword evidence="1" id="KW-1133">Transmembrane helix</keyword>
<feature type="transmembrane region" description="Helical" evidence="1">
    <location>
        <begin position="12"/>
        <end position="31"/>
    </location>
</feature>
<dbReference type="InParanoid" id="M1BCK7"/>
<sequence length="56" mass="6708">MYNKQMVSVNFEIWLLVMVRIHDLFTLLVSWVNSLSLSWFEWVMMYAPVFIVLVAP</sequence>
<reference evidence="2" key="2">
    <citation type="submission" date="2015-06" db="UniProtKB">
        <authorList>
            <consortium name="EnsemblPlants"/>
        </authorList>
    </citation>
    <scope>IDENTIFICATION</scope>
    <source>
        <strain evidence="2">DM1-3 516 R44</strain>
    </source>
</reference>